<dbReference type="GO" id="GO:0005525">
    <property type="term" value="F:GTP binding"/>
    <property type="evidence" value="ECO:0007669"/>
    <property type="project" value="UniProtKB-UniRule"/>
</dbReference>
<evidence type="ECO:0000313" key="13">
    <source>
        <dbReference type="EMBL" id="QDV40651.1"/>
    </source>
</evidence>
<dbReference type="Proteomes" id="UP000319004">
    <property type="component" value="Chromosome"/>
</dbReference>
<dbReference type="GO" id="GO:0003746">
    <property type="term" value="F:translation elongation factor activity"/>
    <property type="evidence" value="ECO:0007669"/>
    <property type="project" value="UniProtKB-UniRule"/>
</dbReference>
<keyword evidence="6" id="KW-0342">GTP-binding</keyword>
<dbReference type="PRINTS" id="PR00315">
    <property type="entry name" value="ELONGATNFCT"/>
</dbReference>
<dbReference type="NCBIfam" id="NF009372">
    <property type="entry name" value="PRK12735.1"/>
    <property type="match status" value="1"/>
</dbReference>
<evidence type="ECO:0000256" key="6">
    <source>
        <dbReference type="ARBA" id="ARBA00023134"/>
    </source>
</evidence>
<organism evidence="13 14">
    <name type="scientific">Stieleria neptunia</name>
    <dbReference type="NCBI Taxonomy" id="2527979"/>
    <lineage>
        <taxon>Bacteria</taxon>
        <taxon>Pseudomonadati</taxon>
        <taxon>Planctomycetota</taxon>
        <taxon>Planctomycetia</taxon>
        <taxon>Pirellulales</taxon>
        <taxon>Pirellulaceae</taxon>
        <taxon>Stieleria</taxon>
    </lineage>
</organism>
<dbReference type="NCBIfam" id="TIGR00231">
    <property type="entry name" value="small_GTP"/>
    <property type="match status" value="1"/>
</dbReference>
<evidence type="ECO:0000256" key="5">
    <source>
        <dbReference type="ARBA" id="ARBA00022917"/>
    </source>
</evidence>
<feature type="domain" description="Tr-type G" evidence="12">
    <location>
        <begin position="11"/>
        <end position="209"/>
    </location>
</feature>
<dbReference type="Gene3D" id="3.40.50.300">
    <property type="entry name" value="P-loop containing nucleotide triphosphate hydrolases"/>
    <property type="match status" value="1"/>
</dbReference>
<dbReference type="InterPro" id="IPR004160">
    <property type="entry name" value="Transl_elong_EFTu/EF1A_C"/>
</dbReference>
<dbReference type="SUPFAM" id="SSF52540">
    <property type="entry name" value="P-loop containing nucleoside triphosphate hydrolases"/>
    <property type="match status" value="1"/>
</dbReference>
<dbReference type="NCBIfam" id="TIGR00485">
    <property type="entry name" value="EF-Tu"/>
    <property type="match status" value="1"/>
</dbReference>
<comment type="subunit">
    <text evidence="9">Monomer. Heterotetramer composed of two EF-Ts.EF-Tu dimer complexes.</text>
</comment>
<dbReference type="Pfam" id="PF03144">
    <property type="entry name" value="GTP_EFTU_D2"/>
    <property type="match status" value="1"/>
</dbReference>
<dbReference type="InterPro" id="IPR009001">
    <property type="entry name" value="Transl_elong_EF1A/Init_IF2_C"/>
</dbReference>
<evidence type="ECO:0000259" key="12">
    <source>
        <dbReference type="PROSITE" id="PS51722"/>
    </source>
</evidence>
<dbReference type="Pfam" id="PF00009">
    <property type="entry name" value="GTP_EFTU"/>
    <property type="match status" value="1"/>
</dbReference>
<keyword evidence="4" id="KW-0378">Hydrolase</keyword>
<dbReference type="InterPro" id="IPR027417">
    <property type="entry name" value="P-loop_NTPase"/>
</dbReference>
<dbReference type="FunFam" id="3.40.50.300:FF:000003">
    <property type="entry name" value="Elongation factor Tu"/>
    <property type="match status" value="1"/>
</dbReference>
<keyword evidence="5" id="KW-0648">Protein biosynthesis</keyword>
<dbReference type="GO" id="GO:0003924">
    <property type="term" value="F:GTPase activity"/>
    <property type="evidence" value="ECO:0007669"/>
    <property type="project" value="InterPro"/>
</dbReference>
<dbReference type="PANTHER" id="PTHR43721:SF22">
    <property type="entry name" value="ELONGATION FACTOR TU, MITOCHONDRIAL"/>
    <property type="match status" value="1"/>
</dbReference>
<dbReference type="CDD" id="cd03707">
    <property type="entry name" value="EFTU_III"/>
    <property type="match status" value="1"/>
</dbReference>
<name>A0A518HIH5_9BACT</name>
<accession>A0A518HIH5</accession>
<protein>
    <recommendedName>
        <fullName evidence="7 11">Elongation factor Tu</fullName>
    </recommendedName>
</protein>
<reference evidence="13 14" key="1">
    <citation type="submission" date="2019-03" db="EMBL/GenBank/DDBJ databases">
        <title>Deep-cultivation of Planctomycetes and their phenomic and genomic characterization uncovers novel biology.</title>
        <authorList>
            <person name="Wiegand S."/>
            <person name="Jogler M."/>
            <person name="Boedeker C."/>
            <person name="Pinto D."/>
            <person name="Vollmers J."/>
            <person name="Rivas-Marin E."/>
            <person name="Kohn T."/>
            <person name="Peeters S.H."/>
            <person name="Heuer A."/>
            <person name="Rast P."/>
            <person name="Oberbeckmann S."/>
            <person name="Bunk B."/>
            <person name="Jeske O."/>
            <person name="Meyerdierks A."/>
            <person name="Storesund J.E."/>
            <person name="Kallscheuer N."/>
            <person name="Luecker S."/>
            <person name="Lage O.M."/>
            <person name="Pohl T."/>
            <person name="Merkel B.J."/>
            <person name="Hornburger P."/>
            <person name="Mueller R.-W."/>
            <person name="Bruemmer F."/>
            <person name="Labrenz M."/>
            <person name="Spormann A.M."/>
            <person name="Op den Camp H."/>
            <person name="Overmann J."/>
            <person name="Amann R."/>
            <person name="Jetten M.S.M."/>
            <person name="Mascher T."/>
            <person name="Medema M.H."/>
            <person name="Devos D.P."/>
            <person name="Kaster A.-K."/>
            <person name="Ovreas L."/>
            <person name="Rohde M."/>
            <person name="Galperin M.Y."/>
            <person name="Jogler C."/>
        </authorList>
    </citation>
    <scope>NUCLEOTIDE SEQUENCE [LARGE SCALE GENOMIC DNA]</scope>
    <source>
        <strain evidence="13 14">Enr13</strain>
    </source>
</reference>
<dbReference type="InterPro" id="IPR004541">
    <property type="entry name" value="Transl_elong_EFTu/EF1A_bac/org"/>
</dbReference>
<dbReference type="InterPro" id="IPR050055">
    <property type="entry name" value="EF-Tu_GTPase"/>
</dbReference>
<keyword evidence="2" id="KW-0547">Nucleotide-binding</keyword>
<dbReference type="EMBL" id="CP037423">
    <property type="protein sequence ID" value="QDV40651.1"/>
    <property type="molecule type" value="Genomic_DNA"/>
</dbReference>
<proteinExistence type="inferred from homology"/>
<evidence type="ECO:0000256" key="11">
    <source>
        <dbReference type="NCBIfam" id="TIGR00485"/>
    </source>
</evidence>
<dbReference type="PROSITE" id="PS51722">
    <property type="entry name" value="G_TR_2"/>
    <property type="match status" value="1"/>
</dbReference>
<evidence type="ECO:0000256" key="3">
    <source>
        <dbReference type="ARBA" id="ARBA00022768"/>
    </source>
</evidence>
<sequence>MVQNEMTRNGKVSVNVGTIGHIDHGKTTLTSALLRVQSEKGQAKYKSYESIAKGGIVRDKNKTVTVIASHVKYETAGRNYAHIDCPGHADYIKNMITGAAQMDGAVLLVSAADGPMPQTREHLLLARQVGVPHLVVFMNKCDLVEDAELLELVELDLRELLREYGYDGEKTPVIRGSAKQAHDDPTNPKAIECVEQLLDALDRWIPDPVRLIDKPFLMPIENVYSIAGRGTVVTGKIEQGMVRAGDSVEILGLKSATATDVITQVESFGEVLEVGNAGDNVGVLLRKMAHNEITKGQVLAKVGTLTPHHEFEAEVYVLKKEEGGRHTPFFDGYAPQFFFRTTNVTGSANVMGGVDMAMPGDGVQLKVTLKQPIAVADGDRFAIREGGRTVGSGVVTRVVD</sequence>
<evidence type="ECO:0000256" key="9">
    <source>
        <dbReference type="ARBA" id="ARBA00063778"/>
    </source>
</evidence>
<evidence type="ECO:0000256" key="2">
    <source>
        <dbReference type="ARBA" id="ARBA00022741"/>
    </source>
</evidence>
<comment type="subunit">
    <text evidence="10">(Microbial infection) Upon infection by bacteriophage Qbeta, part of the viral RNA-dependent RNA polymerase complex, the other subunits are the viral replicase catalytic subunit (AC P14647), host ribosomal protein S1 and EF-Ts.</text>
</comment>
<evidence type="ECO:0000313" key="14">
    <source>
        <dbReference type="Proteomes" id="UP000319004"/>
    </source>
</evidence>
<gene>
    <name evidence="13" type="primary">tufA</name>
    <name evidence="13" type="ORF">Enr13x_04850</name>
</gene>
<dbReference type="SUPFAM" id="SSF50465">
    <property type="entry name" value="EF-Tu/eEF-1alpha/eIF2-gamma C-terminal domain"/>
    <property type="match status" value="1"/>
</dbReference>
<dbReference type="InterPro" id="IPR004161">
    <property type="entry name" value="EFTu-like_2"/>
</dbReference>
<evidence type="ECO:0000256" key="10">
    <source>
        <dbReference type="ARBA" id="ARBA00064283"/>
    </source>
</evidence>
<dbReference type="Pfam" id="PF03143">
    <property type="entry name" value="GTP_EFTU_D3"/>
    <property type="match status" value="1"/>
</dbReference>
<dbReference type="Gene3D" id="2.40.30.10">
    <property type="entry name" value="Translation factors"/>
    <property type="match status" value="2"/>
</dbReference>
<comment type="similarity">
    <text evidence="1">Belongs to the TRAFAC class translation factor GTPase superfamily. Classic translation factor GTPase family. EF-Tu/EF-1A subfamily.</text>
</comment>
<evidence type="ECO:0000256" key="8">
    <source>
        <dbReference type="ARBA" id="ARBA00058140"/>
    </source>
</evidence>
<dbReference type="NCBIfam" id="NF000766">
    <property type="entry name" value="PRK00049.1"/>
    <property type="match status" value="1"/>
</dbReference>
<evidence type="ECO:0000256" key="7">
    <source>
        <dbReference type="ARBA" id="ARBA00029554"/>
    </source>
</evidence>
<dbReference type="InterPro" id="IPR005225">
    <property type="entry name" value="Small_GTP-bd"/>
</dbReference>
<dbReference type="KEGG" id="snep:Enr13x_04850"/>
<keyword evidence="14" id="KW-1185">Reference proteome</keyword>
<keyword evidence="3 13" id="KW-0251">Elongation factor</keyword>
<dbReference type="SUPFAM" id="SSF50447">
    <property type="entry name" value="Translation proteins"/>
    <property type="match status" value="1"/>
</dbReference>
<dbReference type="InterPro" id="IPR000795">
    <property type="entry name" value="T_Tr_GTP-bd_dom"/>
</dbReference>
<comment type="function">
    <text evidence="8">May play an important regulatory role in cell growth and in the bacterial response to nutrient deprivation.</text>
</comment>
<dbReference type="NCBIfam" id="NF009373">
    <property type="entry name" value="PRK12736.1"/>
    <property type="match status" value="1"/>
</dbReference>
<dbReference type="AlphaFoldDB" id="A0A518HIH5"/>
<dbReference type="GO" id="GO:0005829">
    <property type="term" value="C:cytosol"/>
    <property type="evidence" value="ECO:0007669"/>
    <property type="project" value="TreeGrafter"/>
</dbReference>
<dbReference type="PANTHER" id="PTHR43721">
    <property type="entry name" value="ELONGATION FACTOR TU-RELATED"/>
    <property type="match status" value="1"/>
</dbReference>
<evidence type="ECO:0000256" key="1">
    <source>
        <dbReference type="ARBA" id="ARBA00007249"/>
    </source>
</evidence>
<dbReference type="RefSeq" id="WP_145384488.1">
    <property type="nucleotide sequence ID" value="NZ_CP037423.1"/>
</dbReference>
<dbReference type="OrthoDB" id="9804504at2"/>
<dbReference type="InterPro" id="IPR009000">
    <property type="entry name" value="Transl_B-barrel_sf"/>
</dbReference>
<evidence type="ECO:0000256" key="4">
    <source>
        <dbReference type="ARBA" id="ARBA00022801"/>
    </source>
</evidence>
<dbReference type="FunFam" id="2.40.30.10:FF:000001">
    <property type="entry name" value="Elongation factor Tu"/>
    <property type="match status" value="1"/>
</dbReference>